<reference evidence="3" key="1">
    <citation type="submission" date="2009-12" db="EMBL/GenBank/DDBJ databases">
        <title>Complete sequence of Treponema primitia strain ZAS-2.</title>
        <authorList>
            <person name="Tetu S.G."/>
            <person name="Matson E."/>
            <person name="Ren Q."/>
            <person name="Seshadri R."/>
            <person name="Elbourne L."/>
            <person name="Hassan K.A."/>
            <person name="Durkin A."/>
            <person name="Radune D."/>
            <person name="Mohamoud Y."/>
            <person name="Shay R."/>
            <person name="Jin S."/>
            <person name="Zhang X."/>
            <person name="Lucey K."/>
            <person name="Ballor N.R."/>
            <person name="Ottesen E."/>
            <person name="Rosenthal R."/>
            <person name="Allen A."/>
            <person name="Leadbetter J.R."/>
            <person name="Paulsen I.T."/>
        </authorList>
    </citation>
    <scope>NUCLEOTIDE SEQUENCE [LARGE SCALE GENOMIC DNA]</scope>
    <source>
        <strain evidence="3">ATCC BAA-887 / DSM 12427 / ZAS-2</strain>
    </source>
</reference>
<dbReference type="PANTHER" id="PTHR33525:SF3">
    <property type="entry name" value="RIBONUCLEASE Y"/>
    <property type="match status" value="1"/>
</dbReference>
<dbReference type="InterPro" id="IPR052340">
    <property type="entry name" value="RNase_Y/CdgJ"/>
</dbReference>
<dbReference type="Proteomes" id="UP000009223">
    <property type="component" value="Chromosome"/>
</dbReference>
<dbReference type="SUPFAM" id="SSF109604">
    <property type="entry name" value="HD-domain/PDEase-like"/>
    <property type="match status" value="1"/>
</dbReference>
<sequence>MDEALYRQVENYIRTMPSLSITVSKVLEICNNPQTSPADLNHVISLDPVLVGRVLKLINSAYYGLSQQVTNLVRAITMLGINTVKNLALSSAIIGNMNLREFQGLNTEGFWRHSLCVGVAAKVIARKRSIDPKLLEEYFTAGLLHDIGKIPLNAVLSKDYLLTVKAADTGRISLVQAETETLGINHCEVGELVVKAWRLEGPIGDVVIFHHFYTDYAGEYRDLLYTVIAANRFAALTETGFSGDRHPGKADGVIGETLGLSWEIFDEIKPIVDEEITKAQVFLNL</sequence>
<dbReference type="PROSITE" id="PS51833">
    <property type="entry name" value="HDOD"/>
    <property type="match status" value="1"/>
</dbReference>
<gene>
    <name evidence="2" type="ordered locus">TREPR_1104</name>
</gene>
<dbReference type="Gene3D" id="1.10.3210.10">
    <property type="entry name" value="Hypothetical protein af1432"/>
    <property type="match status" value="1"/>
</dbReference>
<protein>
    <submittedName>
        <fullName evidence="2">HDOD domain protein</fullName>
    </submittedName>
</protein>
<accession>F5YHA0</accession>
<dbReference type="PANTHER" id="PTHR33525">
    <property type="match status" value="1"/>
</dbReference>
<evidence type="ECO:0000259" key="1">
    <source>
        <dbReference type="PROSITE" id="PS51833"/>
    </source>
</evidence>
<dbReference type="InterPro" id="IPR003607">
    <property type="entry name" value="HD/PDEase_dom"/>
</dbReference>
<feature type="domain" description="HDOD" evidence="1">
    <location>
        <begin position="16"/>
        <end position="213"/>
    </location>
</feature>
<proteinExistence type="predicted"/>
<dbReference type="RefSeq" id="WP_015708967.1">
    <property type="nucleotide sequence ID" value="NC_015578.1"/>
</dbReference>
<dbReference type="eggNOG" id="COG1639">
    <property type="taxonomic scope" value="Bacteria"/>
</dbReference>
<organism evidence="2 3">
    <name type="scientific">Treponema primitia (strain ATCC BAA-887 / DSM 12427 / ZAS-2)</name>
    <dbReference type="NCBI Taxonomy" id="545694"/>
    <lineage>
        <taxon>Bacteria</taxon>
        <taxon>Pseudomonadati</taxon>
        <taxon>Spirochaetota</taxon>
        <taxon>Spirochaetia</taxon>
        <taxon>Spirochaetales</taxon>
        <taxon>Treponemataceae</taxon>
        <taxon>Treponema</taxon>
    </lineage>
</organism>
<dbReference type="AlphaFoldDB" id="F5YHA0"/>
<dbReference type="Pfam" id="PF08668">
    <property type="entry name" value="HDOD"/>
    <property type="match status" value="1"/>
</dbReference>
<evidence type="ECO:0000313" key="2">
    <source>
        <dbReference type="EMBL" id="AEF83566.1"/>
    </source>
</evidence>
<name>F5YHA0_TREPZ</name>
<dbReference type="HOGENOM" id="CLU_048246_4_2_12"/>
<dbReference type="OrthoDB" id="355331at2"/>
<reference evidence="2 3" key="2">
    <citation type="journal article" date="2011" name="ISME J.">
        <title>RNA-seq reveals cooperative metabolic interactions between two termite-gut spirochete species in co-culture.</title>
        <authorList>
            <person name="Rosenthal A.Z."/>
            <person name="Matson E.G."/>
            <person name="Eldar A."/>
            <person name="Leadbetter J.R."/>
        </authorList>
    </citation>
    <scope>NUCLEOTIDE SEQUENCE [LARGE SCALE GENOMIC DNA]</scope>
    <source>
        <strain evidence="3">ATCC BAA-887 / DSM 12427 / ZAS-2</strain>
    </source>
</reference>
<dbReference type="CDD" id="cd00077">
    <property type="entry name" value="HDc"/>
    <property type="match status" value="1"/>
</dbReference>
<dbReference type="STRING" id="545694.TREPR_1104"/>
<dbReference type="KEGG" id="tpi:TREPR_1104"/>
<dbReference type="EMBL" id="CP001843">
    <property type="protein sequence ID" value="AEF83566.1"/>
    <property type="molecule type" value="Genomic_DNA"/>
</dbReference>
<keyword evidence="3" id="KW-1185">Reference proteome</keyword>
<dbReference type="InterPro" id="IPR013976">
    <property type="entry name" value="HDOD"/>
</dbReference>
<evidence type="ECO:0000313" key="3">
    <source>
        <dbReference type="Proteomes" id="UP000009223"/>
    </source>
</evidence>
<dbReference type="SMART" id="SM00471">
    <property type="entry name" value="HDc"/>
    <property type="match status" value="1"/>
</dbReference>